<dbReference type="EMBL" id="PJNB01000001">
    <property type="protein sequence ID" value="PKW16437.1"/>
    <property type="molecule type" value="Genomic_DNA"/>
</dbReference>
<name>A0A2N3Y0J8_SACSN</name>
<dbReference type="STRING" id="994479.GCA_000194155_07217"/>
<gene>
    <name evidence="3" type="ORF">A8926_4269</name>
</gene>
<dbReference type="Pfam" id="PF13561">
    <property type="entry name" value="adh_short_C2"/>
    <property type="match status" value="1"/>
</dbReference>
<dbReference type="Gene3D" id="3.40.50.720">
    <property type="entry name" value="NAD(P)-binding Rossmann-like Domain"/>
    <property type="match status" value="1"/>
</dbReference>
<dbReference type="RefSeq" id="WP_010314772.1">
    <property type="nucleotide sequence ID" value="NZ_CP061007.1"/>
</dbReference>
<dbReference type="PRINTS" id="PR00080">
    <property type="entry name" value="SDRFAMILY"/>
</dbReference>
<keyword evidence="2" id="KW-0560">Oxidoreductase</keyword>
<evidence type="ECO:0000313" key="3">
    <source>
        <dbReference type="EMBL" id="PKW16437.1"/>
    </source>
</evidence>
<organism evidence="3 4">
    <name type="scientific">Saccharopolyspora spinosa</name>
    <dbReference type="NCBI Taxonomy" id="60894"/>
    <lineage>
        <taxon>Bacteria</taxon>
        <taxon>Bacillati</taxon>
        <taxon>Actinomycetota</taxon>
        <taxon>Actinomycetes</taxon>
        <taxon>Pseudonocardiales</taxon>
        <taxon>Pseudonocardiaceae</taxon>
        <taxon>Saccharopolyspora</taxon>
    </lineage>
</organism>
<proteinExistence type="inferred from homology"/>
<dbReference type="PANTHER" id="PTHR42760">
    <property type="entry name" value="SHORT-CHAIN DEHYDROGENASES/REDUCTASES FAMILY MEMBER"/>
    <property type="match status" value="1"/>
</dbReference>
<dbReference type="Proteomes" id="UP000233786">
    <property type="component" value="Unassembled WGS sequence"/>
</dbReference>
<dbReference type="SMR" id="A0A2N3Y0J8"/>
<evidence type="ECO:0000313" key="4">
    <source>
        <dbReference type="Proteomes" id="UP000233786"/>
    </source>
</evidence>
<evidence type="ECO:0000256" key="2">
    <source>
        <dbReference type="ARBA" id="ARBA00023002"/>
    </source>
</evidence>
<dbReference type="CDD" id="cd05233">
    <property type="entry name" value="SDR_c"/>
    <property type="match status" value="1"/>
</dbReference>
<dbReference type="FunFam" id="3.40.50.720:FF:000084">
    <property type="entry name" value="Short-chain dehydrogenase reductase"/>
    <property type="match status" value="1"/>
</dbReference>
<keyword evidence="4" id="KW-1185">Reference proteome</keyword>
<accession>A0A2N3Y0J8</accession>
<dbReference type="InterPro" id="IPR036291">
    <property type="entry name" value="NAD(P)-bd_dom_sf"/>
</dbReference>
<reference evidence="3" key="1">
    <citation type="submission" date="2017-12" db="EMBL/GenBank/DDBJ databases">
        <title>Sequencing the genomes of 1000 Actinobacteria strains.</title>
        <authorList>
            <person name="Klenk H.-P."/>
        </authorList>
    </citation>
    <scope>NUCLEOTIDE SEQUENCE [LARGE SCALE GENOMIC DNA]</scope>
    <source>
        <strain evidence="3">DSM 44228</strain>
    </source>
</reference>
<comment type="caution">
    <text evidence="3">The sequence shown here is derived from an EMBL/GenBank/DDBJ whole genome shotgun (WGS) entry which is preliminary data.</text>
</comment>
<dbReference type="PANTHER" id="PTHR42760:SF115">
    <property type="entry name" value="3-OXOACYL-[ACYL-CARRIER-PROTEIN] REDUCTASE FABG"/>
    <property type="match status" value="1"/>
</dbReference>
<comment type="similarity">
    <text evidence="1">Belongs to the short-chain dehydrogenases/reductases (SDR) family.</text>
</comment>
<dbReference type="SUPFAM" id="SSF51735">
    <property type="entry name" value="NAD(P)-binding Rossmann-fold domains"/>
    <property type="match status" value="1"/>
</dbReference>
<dbReference type="PRINTS" id="PR00081">
    <property type="entry name" value="GDHRDH"/>
</dbReference>
<evidence type="ECO:0000256" key="1">
    <source>
        <dbReference type="ARBA" id="ARBA00006484"/>
    </source>
</evidence>
<dbReference type="OrthoDB" id="3212475at2"/>
<dbReference type="InterPro" id="IPR002347">
    <property type="entry name" value="SDR_fam"/>
</dbReference>
<sequence length="257" mass="27158">MLTHEGRFAAVTGAGSGNGRAIAETLLAEGARVALLDIAPESVKEVAAEYPAAVPISADVADQGSVREAVRAIENEFGRLDLLVNNAGIVRSSNFEDLPQQEWDQVFAVNSTGPFLMSQAAMPLLRHGVQQRGGDATAAIVNITSVEAHIVISSSGHPQVHYNASKGALLQLTRALSVECASSKVRVNAVAPGFIETPFTRDVLGNPEVKAWLLERTPIGRIGRPEDVANAVCFLGGDKASWITGTTLFVDGGWTVY</sequence>
<protein>
    <submittedName>
        <fullName evidence="3">Glucose 1-dehydrogenase/3-oxoacyl-[acyl-carrier protein] reductase</fullName>
    </submittedName>
</protein>
<dbReference type="GO" id="GO:0016616">
    <property type="term" value="F:oxidoreductase activity, acting on the CH-OH group of donors, NAD or NADP as acceptor"/>
    <property type="evidence" value="ECO:0007669"/>
    <property type="project" value="TreeGrafter"/>
</dbReference>
<dbReference type="NCBIfam" id="NF005559">
    <property type="entry name" value="PRK07231.1"/>
    <property type="match status" value="1"/>
</dbReference>
<dbReference type="AlphaFoldDB" id="A0A2N3Y0J8"/>